<evidence type="ECO:0000256" key="1">
    <source>
        <dbReference type="SAM" id="MobiDB-lite"/>
    </source>
</evidence>
<dbReference type="Proteomes" id="UP000251891">
    <property type="component" value="Unassembled WGS sequence"/>
</dbReference>
<reference evidence="3 4" key="1">
    <citation type="submission" date="2018-06" db="EMBL/GenBank/DDBJ databases">
        <title>Actinomadura craniellae sp. nov. isolated from marine sponge Craniella sp.</title>
        <authorList>
            <person name="Li L."/>
            <person name="Xu Q.H."/>
            <person name="Lin H.W."/>
            <person name="Lu Y.H."/>
        </authorList>
    </citation>
    <scope>NUCLEOTIDE SEQUENCE [LARGE SCALE GENOMIC DNA]</scope>
    <source>
        <strain evidence="3 4">LHW63021</strain>
    </source>
</reference>
<organism evidence="3 4">
    <name type="scientific">Actinomadura craniellae</name>
    <dbReference type="NCBI Taxonomy" id="2231787"/>
    <lineage>
        <taxon>Bacteria</taxon>
        <taxon>Bacillati</taxon>
        <taxon>Actinomycetota</taxon>
        <taxon>Actinomycetes</taxon>
        <taxon>Streptosporangiales</taxon>
        <taxon>Thermomonosporaceae</taxon>
        <taxon>Actinomadura</taxon>
    </lineage>
</organism>
<comment type="caution">
    <text evidence="3">The sequence shown here is derived from an EMBL/GenBank/DDBJ whole genome shotgun (WGS) entry which is preliminary data.</text>
</comment>
<feature type="transmembrane region" description="Helical" evidence="2">
    <location>
        <begin position="199"/>
        <end position="225"/>
    </location>
</feature>
<keyword evidence="2" id="KW-1133">Transmembrane helix</keyword>
<evidence type="ECO:0000313" key="3">
    <source>
        <dbReference type="EMBL" id="RAY14422.1"/>
    </source>
</evidence>
<feature type="transmembrane region" description="Helical" evidence="2">
    <location>
        <begin position="355"/>
        <end position="374"/>
    </location>
</feature>
<feature type="transmembrane region" description="Helical" evidence="2">
    <location>
        <begin position="34"/>
        <end position="52"/>
    </location>
</feature>
<dbReference type="AlphaFoldDB" id="A0A365H600"/>
<feature type="region of interest" description="Disordered" evidence="1">
    <location>
        <begin position="1"/>
        <end position="28"/>
    </location>
</feature>
<evidence type="ECO:0000313" key="4">
    <source>
        <dbReference type="Proteomes" id="UP000251891"/>
    </source>
</evidence>
<feature type="transmembrane region" description="Helical" evidence="2">
    <location>
        <begin position="146"/>
        <end position="179"/>
    </location>
</feature>
<proteinExistence type="predicted"/>
<gene>
    <name evidence="3" type="ORF">DPM19_15810</name>
</gene>
<sequence length="587" mass="61804">MTTSGTERAGERGALVPARPPAAAPASPGRSRQVAYWLAAGWAAQVAVRLWLAKDQAAPHFYPDEVGYLMGARLLAGGPGADLSGMTFYQGGYSLLLTPAFWLSDDPAVVYGLVVKIGALVGSLGFLLGYALLVRCGVQRVHAGPLAWAAALVPFAVVYNQGALADAVLPVLVLGWLLALDALLRRHSVPMGVLAGAAAAHAYTAHARGAVLVVVHLAVVGGYLLRGRHRRVAAIALAAALAAAAAAVGFNAWMSARLYPGGSHDLNTVFWDRMTSLDGQLRAVSGAVGQLWAIIGGTWGLGGVGLVALVVVLVRRSAPGVDRVLAGAFLAVVAGMGYASAAALPDELRVGNFAYGRYLAPVALTCLLLGVAALARGRRTVPLAVAAAAVFVGSALWVWLYAGDLLRRYLYIPHDFAEIGLIGASWTKLNIAPACLTGCVLLAVLVAARRIGFQALFAVLLLVNLSASLVITMVHWRPRAQPVPEIPGAPGGRVAADRYFYEERDDGQPQLISARLAYRVWWTELEWFDPEQGPPPGVCTVVVKWPVGGFAADSWPAHPPGWQYRRAQSFGVFWVVWHAPACSPSGG</sequence>
<keyword evidence="2" id="KW-0812">Transmembrane</keyword>
<accession>A0A365H600</accession>
<feature type="transmembrane region" description="Helical" evidence="2">
    <location>
        <begin position="291"/>
        <end position="312"/>
    </location>
</feature>
<feature type="transmembrane region" description="Helical" evidence="2">
    <location>
        <begin position="232"/>
        <end position="254"/>
    </location>
</feature>
<feature type="transmembrane region" description="Helical" evidence="2">
    <location>
        <begin position="108"/>
        <end position="134"/>
    </location>
</feature>
<feature type="transmembrane region" description="Helical" evidence="2">
    <location>
        <begin position="324"/>
        <end position="343"/>
    </location>
</feature>
<evidence type="ECO:0008006" key="5">
    <source>
        <dbReference type="Google" id="ProtNLM"/>
    </source>
</evidence>
<name>A0A365H600_9ACTN</name>
<keyword evidence="4" id="KW-1185">Reference proteome</keyword>
<protein>
    <recommendedName>
        <fullName evidence="5">Glycosyltransferase RgtA/B/C/D-like domain-containing protein</fullName>
    </recommendedName>
</protein>
<feature type="transmembrane region" description="Helical" evidence="2">
    <location>
        <begin position="381"/>
        <end position="402"/>
    </location>
</feature>
<feature type="transmembrane region" description="Helical" evidence="2">
    <location>
        <begin position="431"/>
        <end position="448"/>
    </location>
</feature>
<dbReference type="RefSeq" id="WP_111868184.1">
    <property type="nucleotide sequence ID" value="NZ_QLYX01000006.1"/>
</dbReference>
<dbReference type="OrthoDB" id="3462168at2"/>
<keyword evidence="2" id="KW-0472">Membrane</keyword>
<feature type="transmembrane region" description="Helical" evidence="2">
    <location>
        <begin position="455"/>
        <end position="476"/>
    </location>
</feature>
<dbReference type="EMBL" id="QLYX01000006">
    <property type="protein sequence ID" value="RAY14422.1"/>
    <property type="molecule type" value="Genomic_DNA"/>
</dbReference>
<evidence type="ECO:0000256" key="2">
    <source>
        <dbReference type="SAM" id="Phobius"/>
    </source>
</evidence>